<evidence type="ECO:0000313" key="6">
    <source>
        <dbReference type="Proteomes" id="UP000002226"/>
    </source>
</evidence>
<feature type="coiled-coil region" evidence="1">
    <location>
        <begin position="133"/>
        <end position="160"/>
    </location>
</feature>
<accession>A0A0F7V0K4</accession>
<sequence>MFVSHCRPNVPLSLVTICRNVRFAHMSGLKSRKRGVMNNATANVTPLGLPGEASCAAGNFSSVSSHTTPPSSTPGEETMTSAGPAVKTKTSDPARESEMNRQQGSIRLLKKPVPPWKPEPEDCCGSGCKRCIFDMYYEQLEEYEEALKRWDLQQRQLGQTGDDTSSPK</sequence>
<dbReference type="EMBL" id="LN714498">
    <property type="protein sequence ID" value="CEL74789.1"/>
    <property type="molecule type" value="Genomic_DNA"/>
</dbReference>
<gene>
    <name evidence="4" type="ORF">BN1205_024940</name>
    <name evidence="5" type="ORF">TGVEG_230640</name>
</gene>
<proteinExistence type="predicted"/>
<dbReference type="OMA" id="WKPEPED"/>
<dbReference type="AlphaFoldDB" id="A0A0F7V0K4"/>
<evidence type="ECO:0000256" key="1">
    <source>
        <dbReference type="SAM" id="Coils"/>
    </source>
</evidence>
<name>A0A0F7V0K4_TOXGV</name>
<reference evidence="6" key="2">
    <citation type="submission" date="2008-03" db="EMBL/GenBank/DDBJ databases">
        <title>Annotation of Toxoplasma gondii VEG.</title>
        <authorList>
            <person name="Lorenzi H."/>
            <person name="Inman J."/>
            <person name="Amedeo P."/>
            <person name="Brunk B."/>
            <person name="Roos D."/>
            <person name="Caler E."/>
        </authorList>
    </citation>
    <scope>NUCLEOTIDE SEQUENCE [LARGE SCALE GENOMIC DNA]</scope>
    <source>
        <strain evidence="6">ATCC 50861 / VEG</strain>
    </source>
</reference>
<dbReference type="STRING" id="432359.A0A0F7V0K4"/>
<dbReference type="Pfam" id="PF09791">
    <property type="entry name" value="Oxidored-like"/>
    <property type="match status" value="1"/>
</dbReference>
<reference evidence="5" key="3">
    <citation type="submission" date="2013-08" db="EMBL/GenBank/DDBJ databases">
        <authorList>
            <person name="Sibley D."/>
            <person name="Venepally P."/>
            <person name="Karamycheva S."/>
            <person name="Hadjithomas M."/>
            <person name="Khan A."/>
            <person name="Brunk B."/>
            <person name="Roos D."/>
            <person name="Caler E."/>
            <person name="Lorenzi H."/>
        </authorList>
    </citation>
    <scope>NUCLEOTIDE SEQUENCE</scope>
    <source>
        <strain evidence="5">VEG</strain>
    </source>
</reference>
<dbReference type="InterPro" id="IPR019180">
    <property type="entry name" value="Oxidoreductase-like_N"/>
</dbReference>
<feature type="compositionally biased region" description="Low complexity" evidence="2">
    <location>
        <begin position="61"/>
        <end position="81"/>
    </location>
</feature>
<reference evidence="5" key="1">
    <citation type="submission" date="2007-03" db="EMBL/GenBank/DDBJ databases">
        <authorList>
            <person name="Paulsen I."/>
        </authorList>
    </citation>
    <scope>NUCLEOTIDE SEQUENCE</scope>
    <source>
        <strain evidence="5">VEG</strain>
    </source>
</reference>
<dbReference type="InterPro" id="IPR039251">
    <property type="entry name" value="OXLD1"/>
</dbReference>
<feature type="region of interest" description="Disordered" evidence="2">
    <location>
        <begin position="61"/>
        <end position="105"/>
    </location>
</feature>
<dbReference type="PANTHER" id="PTHR21193:SF3">
    <property type="entry name" value="OXIDOREDUCTASE-LIKE DOMAIN-CONTAINING PROTEIN 1"/>
    <property type="match status" value="1"/>
</dbReference>
<dbReference type="PANTHER" id="PTHR21193">
    <property type="entry name" value="OXIDOREDUCTASE-LIKE DOMAIN-CONTAINING PROTEIN 1"/>
    <property type="match status" value="1"/>
</dbReference>
<feature type="domain" description="Oxidoreductase-like" evidence="3">
    <location>
        <begin position="113"/>
        <end position="150"/>
    </location>
</feature>
<dbReference type="Proteomes" id="UP000002226">
    <property type="component" value="Unassembled WGS sequence"/>
</dbReference>
<evidence type="ECO:0000313" key="5">
    <source>
        <dbReference type="EMBL" id="ESS35628.1"/>
    </source>
</evidence>
<dbReference type="VEuPathDB" id="ToxoDB:TGVEG_230640"/>
<dbReference type="OrthoDB" id="332040at2759"/>
<reference evidence="4" key="4">
    <citation type="journal article" date="2015" name="PLoS ONE">
        <title>Comprehensive Evaluation of Toxoplasma gondii VEG and Neospora caninum LIV Genomes with Tachyzoite Stage Transcriptome and Proteome Defines Novel Transcript Features.</title>
        <authorList>
            <person name="Ramaprasad A."/>
            <person name="Mourier T."/>
            <person name="Naeem R."/>
            <person name="Malas T.B."/>
            <person name="Moussa E."/>
            <person name="Panigrahi A."/>
            <person name="Vermont S.J."/>
            <person name="Otto T.D."/>
            <person name="Wastling J."/>
            <person name="Pain A."/>
        </authorList>
    </citation>
    <scope>NUCLEOTIDE SEQUENCE</scope>
    <source>
        <strain evidence="4">VEG</strain>
    </source>
</reference>
<protein>
    <submittedName>
        <fullName evidence="4">Oxidoreductase, putative</fullName>
    </submittedName>
    <submittedName>
        <fullName evidence="5">Oxidoreductase-like, amine-terminal protein</fullName>
    </submittedName>
</protein>
<evidence type="ECO:0000259" key="3">
    <source>
        <dbReference type="Pfam" id="PF09791"/>
    </source>
</evidence>
<keyword evidence="6" id="KW-1185">Reference proteome</keyword>
<keyword evidence="1" id="KW-0175">Coiled coil</keyword>
<evidence type="ECO:0000256" key="2">
    <source>
        <dbReference type="SAM" id="MobiDB-lite"/>
    </source>
</evidence>
<evidence type="ECO:0000313" key="4">
    <source>
        <dbReference type="EMBL" id="CEL74789.1"/>
    </source>
</evidence>
<organism evidence="4">
    <name type="scientific">Toxoplasma gondii (strain ATCC 50861 / VEG)</name>
    <dbReference type="NCBI Taxonomy" id="432359"/>
    <lineage>
        <taxon>Eukaryota</taxon>
        <taxon>Sar</taxon>
        <taxon>Alveolata</taxon>
        <taxon>Apicomplexa</taxon>
        <taxon>Conoidasida</taxon>
        <taxon>Coccidia</taxon>
        <taxon>Eucoccidiorida</taxon>
        <taxon>Eimeriorina</taxon>
        <taxon>Sarcocystidae</taxon>
        <taxon>Toxoplasma</taxon>
    </lineage>
</organism>
<feature type="compositionally biased region" description="Basic and acidic residues" evidence="2">
    <location>
        <begin position="89"/>
        <end position="99"/>
    </location>
</feature>
<dbReference type="EMBL" id="AAYL02000022">
    <property type="protein sequence ID" value="ESS35628.1"/>
    <property type="molecule type" value="Genomic_DNA"/>
</dbReference>